<dbReference type="Proteomes" id="UP000799770">
    <property type="component" value="Unassembled WGS sequence"/>
</dbReference>
<dbReference type="InterPro" id="IPR014729">
    <property type="entry name" value="Rossmann-like_a/b/a_fold"/>
</dbReference>
<name>A0A6A5ZKL5_9PLEO</name>
<dbReference type="Gene3D" id="3.40.50.620">
    <property type="entry name" value="HUPs"/>
    <property type="match status" value="1"/>
</dbReference>
<evidence type="ECO:0000313" key="2">
    <source>
        <dbReference type="EMBL" id="KAF2118791.1"/>
    </source>
</evidence>
<reference evidence="2" key="1">
    <citation type="journal article" date="2020" name="Stud. Mycol.">
        <title>101 Dothideomycetes genomes: a test case for predicting lifestyles and emergence of pathogens.</title>
        <authorList>
            <person name="Haridas S."/>
            <person name="Albert R."/>
            <person name="Binder M."/>
            <person name="Bloem J."/>
            <person name="Labutti K."/>
            <person name="Salamov A."/>
            <person name="Andreopoulos B."/>
            <person name="Baker S."/>
            <person name="Barry K."/>
            <person name="Bills G."/>
            <person name="Bluhm B."/>
            <person name="Cannon C."/>
            <person name="Castanera R."/>
            <person name="Culley D."/>
            <person name="Daum C."/>
            <person name="Ezra D."/>
            <person name="Gonzalez J."/>
            <person name="Henrissat B."/>
            <person name="Kuo A."/>
            <person name="Liang C."/>
            <person name="Lipzen A."/>
            <person name="Lutzoni F."/>
            <person name="Magnuson J."/>
            <person name="Mondo S."/>
            <person name="Nolan M."/>
            <person name="Ohm R."/>
            <person name="Pangilinan J."/>
            <person name="Park H.-J."/>
            <person name="Ramirez L."/>
            <person name="Alfaro M."/>
            <person name="Sun H."/>
            <person name="Tritt A."/>
            <person name="Yoshinaga Y."/>
            <person name="Zwiers L.-H."/>
            <person name="Turgeon B."/>
            <person name="Goodwin S."/>
            <person name="Spatafora J."/>
            <person name="Crous P."/>
            <person name="Grigoriev I."/>
        </authorList>
    </citation>
    <scope>NUCLEOTIDE SEQUENCE</scope>
    <source>
        <strain evidence="2">CBS 627.86</strain>
    </source>
</reference>
<dbReference type="OrthoDB" id="3558741at2759"/>
<sequence length="244" mass="27658">MGQKQSKQTPSAHSKQVSKKKSNRGPRNGQRPERVELTPYIHIALSSLRQEFSDFTAPEHIFTSHANFLAPALVRGRKNRIILYAGHFNPPHIGHKLLLAHTMFRNPLDGVIAAIVIPMDDDIVREKLEEAGKNTSIILSKDDRIRLFRDALLDPWCWFFPGGLEHQSTFFDQLRRAAKYDGFELDYVIICGPDWVSSEKGCYAWECGGTDVVVGDALRPASFRVRRGLNFPSPQTPYSPKYPL</sequence>
<dbReference type="EMBL" id="ML977316">
    <property type="protein sequence ID" value="KAF2118791.1"/>
    <property type="molecule type" value="Genomic_DNA"/>
</dbReference>
<accession>A0A6A5ZKL5</accession>
<dbReference type="SUPFAM" id="SSF52374">
    <property type="entry name" value="Nucleotidylyl transferase"/>
    <property type="match status" value="1"/>
</dbReference>
<proteinExistence type="predicted"/>
<evidence type="ECO:0000313" key="3">
    <source>
        <dbReference type="Proteomes" id="UP000799770"/>
    </source>
</evidence>
<gene>
    <name evidence="2" type="ORF">BDV96DRAFT_629407</name>
</gene>
<feature type="region of interest" description="Disordered" evidence="1">
    <location>
        <begin position="1"/>
        <end position="35"/>
    </location>
</feature>
<keyword evidence="3" id="KW-1185">Reference proteome</keyword>
<evidence type="ECO:0000256" key="1">
    <source>
        <dbReference type="SAM" id="MobiDB-lite"/>
    </source>
</evidence>
<evidence type="ECO:0008006" key="4">
    <source>
        <dbReference type="Google" id="ProtNLM"/>
    </source>
</evidence>
<protein>
    <recommendedName>
        <fullName evidence="4">Cytidyltransferase-like domain-containing protein</fullName>
    </recommendedName>
</protein>
<feature type="compositionally biased region" description="Polar residues" evidence="1">
    <location>
        <begin position="1"/>
        <end position="15"/>
    </location>
</feature>
<dbReference type="AlphaFoldDB" id="A0A6A5ZKL5"/>
<organism evidence="2 3">
    <name type="scientific">Lophiotrema nucula</name>
    <dbReference type="NCBI Taxonomy" id="690887"/>
    <lineage>
        <taxon>Eukaryota</taxon>
        <taxon>Fungi</taxon>
        <taxon>Dikarya</taxon>
        <taxon>Ascomycota</taxon>
        <taxon>Pezizomycotina</taxon>
        <taxon>Dothideomycetes</taxon>
        <taxon>Pleosporomycetidae</taxon>
        <taxon>Pleosporales</taxon>
        <taxon>Lophiotremataceae</taxon>
        <taxon>Lophiotrema</taxon>
    </lineage>
</organism>